<organism evidence="7">
    <name type="scientific">Tuwongella immobilis</name>
    <dbReference type="NCBI Taxonomy" id="692036"/>
    <lineage>
        <taxon>Bacteria</taxon>
        <taxon>Pseudomonadati</taxon>
        <taxon>Planctomycetota</taxon>
        <taxon>Planctomycetia</taxon>
        <taxon>Gemmatales</taxon>
        <taxon>Gemmataceae</taxon>
        <taxon>Tuwongella</taxon>
    </lineage>
</organism>
<dbReference type="NCBIfam" id="TIGR02937">
    <property type="entry name" value="sigma70-ECF"/>
    <property type="match status" value="1"/>
</dbReference>
<proteinExistence type="inferred from homology"/>
<evidence type="ECO:0000313" key="8">
    <source>
        <dbReference type="Proteomes" id="UP000464378"/>
    </source>
</evidence>
<keyword evidence="2" id="KW-0805">Transcription regulation</keyword>
<keyword evidence="8" id="KW-1185">Reference proteome</keyword>
<evidence type="ECO:0000313" key="7">
    <source>
        <dbReference type="EMBL" id="VIP05576.1"/>
    </source>
</evidence>
<evidence type="ECO:0000256" key="3">
    <source>
        <dbReference type="ARBA" id="ARBA00023082"/>
    </source>
</evidence>
<dbReference type="InterPro" id="IPR013324">
    <property type="entry name" value="RNA_pol_sigma_r3/r4-like"/>
</dbReference>
<dbReference type="InterPro" id="IPR000943">
    <property type="entry name" value="RNA_pol_sigma70"/>
</dbReference>
<dbReference type="KEGG" id="tim:GMBLW1_36170"/>
<dbReference type="EMBL" id="LR586016">
    <property type="protein sequence ID" value="VIP05576.1"/>
    <property type="molecule type" value="Genomic_DNA"/>
</dbReference>
<keyword evidence="3" id="KW-0731">Sigma factor</keyword>
<evidence type="ECO:0000256" key="5">
    <source>
        <dbReference type="ARBA" id="ARBA00023163"/>
    </source>
</evidence>
<evidence type="ECO:0000256" key="2">
    <source>
        <dbReference type="ARBA" id="ARBA00023015"/>
    </source>
</evidence>
<dbReference type="GO" id="GO:0006352">
    <property type="term" value="P:DNA-templated transcription initiation"/>
    <property type="evidence" value="ECO:0007669"/>
    <property type="project" value="InterPro"/>
</dbReference>
<dbReference type="EMBL" id="LR593887">
    <property type="protein sequence ID" value="VTS08507.1"/>
    <property type="molecule type" value="Genomic_DNA"/>
</dbReference>
<dbReference type="Gene3D" id="1.10.1740.10">
    <property type="match status" value="1"/>
</dbReference>
<dbReference type="PRINTS" id="PR00046">
    <property type="entry name" value="SIGMA70FCT"/>
</dbReference>
<dbReference type="InterPro" id="IPR013325">
    <property type="entry name" value="RNA_pol_sigma_r2"/>
</dbReference>
<comment type="similarity">
    <text evidence="1">Belongs to the sigma-70 factor family.</text>
</comment>
<name>A0A6C2YVP1_9BACT</name>
<evidence type="ECO:0000256" key="4">
    <source>
        <dbReference type="ARBA" id="ARBA00023125"/>
    </source>
</evidence>
<dbReference type="Pfam" id="PF04542">
    <property type="entry name" value="Sigma70_r2"/>
    <property type="match status" value="1"/>
</dbReference>
<dbReference type="Pfam" id="PF04545">
    <property type="entry name" value="Sigma70_r4"/>
    <property type="match status" value="1"/>
</dbReference>
<keyword evidence="5" id="KW-0804">Transcription</keyword>
<gene>
    <name evidence="7" type="ORF">GMBLW1_36170</name>
</gene>
<dbReference type="CDD" id="cd06171">
    <property type="entry name" value="Sigma70_r4"/>
    <property type="match status" value="1"/>
</dbReference>
<dbReference type="PROSITE" id="PS00716">
    <property type="entry name" value="SIGMA70_2"/>
    <property type="match status" value="1"/>
</dbReference>
<protein>
    <recommendedName>
        <fullName evidence="6">RNA polymerase sigma-70 domain-containing protein</fullName>
    </recommendedName>
</protein>
<evidence type="ECO:0000256" key="1">
    <source>
        <dbReference type="ARBA" id="ARBA00007788"/>
    </source>
</evidence>
<dbReference type="SUPFAM" id="SSF88946">
    <property type="entry name" value="Sigma2 domain of RNA polymerase sigma factors"/>
    <property type="match status" value="1"/>
</dbReference>
<dbReference type="InterPro" id="IPR050813">
    <property type="entry name" value="Sigma-70_Factor"/>
</dbReference>
<dbReference type="SUPFAM" id="SSF88659">
    <property type="entry name" value="Sigma3 and sigma4 domains of RNA polymerase sigma factors"/>
    <property type="match status" value="1"/>
</dbReference>
<dbReference type="InParanoid" id="A0A6C2YVP1"/>
<dbReference type="AlphaFoldDB" id="A0A6C2YVP1"/>
<sequence>MKHNPELLTERPATQPILEKKRWLATRSGRMPRCELDFISAQEQRTLIENHINFAKWVVNGIASGFSPRTQRNHYDAMLSEAFLALVAAAKRFNPAKNIKFSTYAGLWIRSYIHQYFCTLPKEMGYGAAITACGEDQPIDFLEQLPSKVIDGWDEEEWQQMLRCLPHRSKRIIELRYRIGLTLQETAANLGITRERVRQLENKALTRILDYGTIPEAP</sequence>
<dbReference type="GO" id="GO:0003677">
    <property type="term" value="F:DNA binding"/>
    <property type="evidence" value="ECO:0007669"/>
    <property type="project" value="UniProtKB-KW"/>
</dbReference>
<dbReference type="PANTHER" id="PTHR30376">
    <property type="entry name" value="SIGMA FACTOR RPOH HEAT SHOCK RELATED"/>
    <property type="match status" value="1"/>
</dbReference>
<dbReference type="PANTHER" id="PTHR30376:SF3">
    <property type="entry name" value="RNA POLYMERASE SIGMA FACTOR RPOH"/>
    <property type="match status" value="1"/>
</dbReference>
<dbReference type="Proteomes" id="UP000464378">
    <property type="component" value="Chromosome"/>
</dbReference>
<dbReference type="InterPro" id="IPR014284">
    <property type="entry name" value="RNA_pol_sigma-70_dom"/>
</dbReference>
<evidence type="ECO:0000259" key="6">
    <source>
        <dbReference type="PROSITE" id="PS00716"/>
    </source>
</evidence>
<dbReference type="InterPro" id="IPR007627">
    <property type="entry name" value="RNA_pol_sigma70_r2"/>
</dbReference>
<dbReference type="InterPro" id="IPR007630">
    <property type="entry name" value="RNA_pol_sigma70_r4"/>
</dbReference>
<reference evidence="7" key="1">
    <citation type="submission" date="2019-04" db="EMBL/GenBank/DDBJ databases">
        <authorList>
            <consortium name="Science for Life Laboratories"/>
        </authorList>
    </citation>
    <scope>NUCLEOTIDE SEQUENCE</scope>
    <source>
        <strain evidence="7">MBLW1</strain>
    </source>
</reference>
<accession>A0A6C2YVP1</accession>
<keyword evidence="4" id="KW-0238">DNA-binding</keyword>
<feature type="domain" description="RNA polymerase sigma-70" evidence="6">
    <location>
        <begin position="182"/>
        <end position="208"/>
    </location>
</feature>
<dbReference type="Gene3D" id="1.20.140.160">
    <property type="match status" value="1"/>
</dbReference>
<dbReference type="GO" id="GO:0016987">
    <property type="term" value="F:sigma factor activity"/>
    <property type="evidence" value="ECO:0007669"/>
    <property type="project" value="UniProtKB-KW"/>
</dbReference>